<dbReference type="RefSeq" id="WP_166505411.1">
    <property type="nucleotide sequence ID" value="NZ_LN650648.1"/>
</dbReference>
<name>A0A2P2BRB2_9FIRM</name>
<dbReference type="AlphaFoldDB" id="A0A2P2BRB2"/>
<gene>
    <name evidence="1" type="ORF">FRIFI_1380</name>
</gene>
<evidence type="ECO:0000313" key="2">
    <source>
        <dbReference type="Proteomes" id="UP000245695"/>
    </source>
</evidence>
<keyword evidence="2" id="KW-1185">Reference proteome</keyword>
<evidence type="ECO:0000313" key="1">
    <source>
        <dbReference type="EMBL" id="CEI72915.1"/>
    </source>
</evidence>
<organism evidence="1 2">
    <name type="scientific">Romboutsia hominis</name>
    <dbReference type="NCBI Taxonomy" id="1507512"/>
    <lineage>
        <taxon>Bacteria</taxon>
        <taxon>Bacillati</taxon>
        <taxon>Bacillota</taxon>
        <taxon>Clostridia</taxon>
        <taxon>Peptostreptococcales</taxon>
        <taxon>Peptostreptococcaceae</taxon>
        <taxon>Romboutsia</taxon>
    </lineage>
</organism>
<dbReference type="KEGG" id="rhom:FRIFI_1380"/>
<proteinExistence type="predicted"/>
<dbReference type="Proteomes" id="UP000245695">
    <property type="component" value="Chromosome 1"/>
</dbReference>
<protein>
    <submittedName>
        <fullName evidence="1">Uncharacterized protein</fullName>
    </submittedName>
</protein>
<accession>A0A2P2BRB2</accession>
<sequence length="97" mass="11073">MKIIFIQNVHIKSSLIVDIKKEINSDIIPRVGDLISDRLYGDVLLDYGPGVVSRVLLDYEENKCIVMLERITVDNDIHNNIANNLIAKAEEFGWYAK</sequence>
<reference evidence="1 2" key="1">
    <citation type="submission" date="2014-09" db="EMBL/GenBank/DDBJ databases">
        <authorList>
            <person name="Hornung B.V."/>
        </authorList>
    </citation>
    <scope>NUCLEOTIDE SEQUENCE [LARGE SCALE GENOMIC DNA]</scope>
    <source>
        <strain evidence="1 2">FRIFI</strain>
    </source>
</reference>
<dbReference type="EMBL" id="LN650648">
    <property type="protein sequence ID" value="CEI72915.1"/>
    <property type="molecule type" value="Genomic_DNA"/>
</dbReference>